<reference evidence="1" key="1">
    <citation type="submission" date="2023-05" db="EMBL/GenBank/DDBJ databases">
        <authorList>
            <person name="Barden S."/>
            <person name="Berber-Pulido R."/>
            <person name="Bursulaya I."/>
            <person name="Chawla E."/>
            <person name="Critzer N.A."/>
            <person name="Dawson N.R."/>
            <person name="Deal M.M."/>
            <person name="Douglas K.A."/>
            <person name="Estampa J.P."/>
            <person name="Gowdy G.A."/>
            <person name="Hamid B."/>
            <person name="Hernandez E.R."/>
            <person name="Hoang R.L."/>
            <person name="Hughes A.L."/>
            <person name="Kim C.J."/>
            <person name="Kretschmer T.O."/>
            <person name="Le V.D."/>
            <person name="Li A."/>
            <person name="Li M."/>
            <person name="Lim J.M."/>
            <person name="Martin K.B."/>
            <person name="Martinez D.M."/>
            <person name="Nguyen A.H."/>
            <person name="Okumura J.H."/>
            <person name="Ortiz-Gomez D.E."/>
            <person name="Pan C."/>
            <person name="Pisipati K.L."/>
            <person name="Reyimjan D."/>
            <person name="Robles A."/>
            <person name="Rodriguez J.F."/>
            <person name="Sacristan A."/>
            <person name="Scriven S.P."/>
            <person name="Smith S.M."/>
            <person name="Tosasuk K."/>
            <person name="Tran K.A."/>
            <person name="Unanwa N.C."/>
            <person name="Vajragiri S."/>
            <person name="Vanderpool L.R."/>
            <person name="Vu T.T."/>
            <person name="Wang X."/>
            <person name="Wu F."/>
            <person name="Zhu Y.A."/>
            <person name="Nguyen M."/>
            <person name="Stephenson J.C."/>
            <person name="Zorawik M."/>
            <person name="Garza D.R."/>
            <person name="Reputana M.J."/>
            <person name="Al Banaa F.A."/>
            <person name="Reddi K."/>
            <person name="Freise A.C."/>
            <person name="Furlong K.P."/>
            <person name="Rudner A.D."/>
            <person name="Beyer A.R."/>
            <person name="Chong R.A."/>
            <person name="Edgington N.P."/>
            <person name="Garcia Costas A.M."/>
            <person name="Gibb B.P."/>
            <person name="Klyczek K.K."/>
            <person name="Swerdlow S.J."/>
            <person name="Garlena R.A."/>
            <person name="Russell D.A."/>
            <person name="Jacobs-Sera D."/>
            <person name="Hatfull G.F."/>
        </authorList>
    </citation>
    <scope>NUCLEOTIDE SEQUENCE</scope>
</reference>
<dbReference type="Proteomes" id="UP001243977">
    <property type="component" value="Segment"/>
</dbReference>
<name>A0AA49FB77_9CAUD</name>
<evidence type="ECO:0000313" key="1">
    <source>
        <dbReference type="EMBL" id="WIC90208.1"/>
    </source>
</evidence>
<evidence type="ECO:0000313" key="2">
    <source>
        <dbReference type="Proteomes" id="UP001243977"/>
    </source>
</evidence>
<protein>
    <submittedName>
        <fullName evidence="1">Uncharacterized protein</fullName>
    </submittedName>
</protein>
<gene>
    <name evidence="1" type="primary">58</name>
    <name evidence="1" type="ORF">SEA_VROOMVROOM_58</name>
</gene>
<sequence length="70" mass="7997">MAEIHYCRLPLPSKLDLVRHKVAVDHALQEVHSRLEARGTDIATGRVTIEADYDVRLAVHSVLVRWEPRS</sequence>
<keyword evidence="2" id="KW-1185">Reference proteome</keyword>
<proteinExistence type="predicted"/>
<dbReference type="EMBL" id="OQ938592">
    <property type="protein sequence ID" value="WIC90208.1"/>
    <property type="molecule type" value="Genomic_DNA"/>
</dbReference>
<organism evidence="1 2">
    <name type="scientific">Arthrobacter phage VroomVroom</name>
    <dbReference type="NCBI Taxonomy" id="3049371"/>
    <lineage>
        <taxon>Viruses</taxon>
        <taxon>Duplodnaviria</taxon>
        <taxon>Heunggongvirae</taxon>
        <taxon>Uroviricota</taxon>
        <taxon>Caudoviricetes</taxon>
        <taxon>Casidaviridae</taxon>
        <taxon>Hilgardvirus</taxon>
        <taxon>Hilgardvirus vroomvroom</taxon>
    </lineage>
</organism>
<accession>A0AA49FB77</accession>